<dbReference type="InParanoid" id="A0A804NLU6"/>
<dbReference type="Gramene" id="Zm00001eb170230_T002">
    <property type="protein sequence ID" value="Zm00001eb170230_P002"/>
    <property type="gene ID" value="Zm00001eb170230"/>
</dbReference>
<evidence type="ECO:0000256" key="1">
    <source>
        <dbReference type="ARBA" id="ARBA00001933"/>
    </source>
</evidence>
<evidence type="ECO:0000256" key="11">
    <source>
        <dbReference type="ARBA" id="ARBA00048528"/>
    </source>
</evidence>
<comment type="pathway">
    <text evidence="4">Sphingolipid metabolism.</text>
</comment>
<keyword evidence="16" id="KW-1267">Proteomics identification</keyword>
<comment type="similarity">
    <text evidence="5 12">Belongs to the class-II pyridoxal-phosphate-dependent aminotransferase family.</text>
</comment>
<keyword evidence="7" id="KW-0808">Transferase</keyword>
<dbReference type="SUPFAM" id="SSF53383">
    <property type="entry name" value="PLP-dependent transferases"/>
    <property type="match status" value="1"/>
</dbReference>
<dbReference type="EC" id="2.3.1.50" evidence="6"/>
<dbReference type="InterPro" id="IPR050087">
    <property type="entry name" value="AON_synthase_class-II"/>
</dbReference>
<dbReference type="OrthoDB" id="65434at2759"/>
<proteinExistence type="evidence at protein level"/>
<evidence type="ECO:0000256" key="5">
    <source>
        <dbReference type="ARBA" id="ARBA00008392"/>
    </source>
</evidence>
<evidence type="ECO:0000256" key="9">
    <source>
        <dbReference type="ARBA" id="ARBA00022898"/>
    </source>
</evidence>
<evidence type="ECO:0000256" key="12">
    <source>
        <dbReference type="RuleBase" id="RU003693"/>
    </source>
</evidence>
<reference evidence="15" key="1">
    <citation type="journal article" date="2009" name="Science">
        <title>The B73 maize genome: complexity, diversity, and dynamics.</title>
        <authorList>
            <person name="Schnable P.S."/>
            <person name="Ware D."/>
            <person name="Fulton R.S."/>
            <person name="Stein J.C."/>
            <person name="Wei F."/>
            <person name="Pasternak S."/>
            <person name="Liang C."/>
            <person name="Zhang J."/>
            <person name="Fulton L."/>
            <person name="Graves T.A."/>
            <person name="Minx P."/>
            <person name="Reily A.D."/>
            <person name="Courtney L."/>
            <person name="Kruchowski S.S."/>
            <person name="Tomlinson C."/>
            <person name="Strong C."/>
            <person name="Delehaunty K."/>
            <person name="Fronick C."/>
            <person name="Courtney B."/>
            <person name="Rock S.M."/>
            <person name="Belter E."/>
            <person name="Du F."/>
            <person name="Kim K."/>
            <person name="Abbott R.M."/>
            <person name="Cotton M."/>
            <person name="Levy A."/>
            <person name="Marchetto P."/>
            <person name="Ochoa K."/>
            <person name="Jackson S.M."/>
            <person name="Gillam B."/>
            <person name="Chen W."/>
            <person name="Yan L."/>
            <person name="Higginbotham J."/>
            <person name="Cardenas M."/>
            <person name="Waligorski J."/>
            <person name="Applebaum E."/>
            <person name="Phelps L."/>
            <person name="Falcone J."/>
            <person name="Kanchi K."/>
            <person name="Thane T."/>
            <person name="Scimone A."/>
            <person name="Thane N."/>
            <person name="Henke J."/>
            <person name="Wang T."/>
            <person name="Ruppert J."/>
            <person name="Shah N."/>
            <person name="Rotter K."/>
            <person name="Hodges J."/>
            <person name="Ingenthron E."/>
            <person name="Cordes M."/>
            <person name="Kohlberg S."/>
            <person name="Sgro J."/>
            <person name="Delgado B."/>
            <person name="Mead K."/>
            <person name="Chinwalla A."/>
            <person name="Leonard S."/>
            <person name="Crouse K."/>
            <person name="Collura K."/>
            <person name="Kudrna D."/>
            <person name="Currie J."/>
            <person name="He R."/>
            <person name="Angelova A."/>
            <person name="Rajasekar S."/>
            <person name="Mueller T."/>
            <person name="Lomeli R."/>
            <person name="Scara G."/>
            <person name="Ko A."/>
            <person name="Delaney K."/>
            <person name="Wissotski M."/>
            <person name="Lopez G."/>
            <person name="Campos D."/>
            <person name="Braidotti M."/>
            <person name="Ashley E."/>
            <person name="Golser W."/>
            <person name="Kim H."/>
            <person name="Lee S."/>
            <person name="Lin J."/>
            <person name="Dujmic Z."/>
            <person name="Kim W."/>
            <person name="Talag J."/>
            <person name="Zuccolo A."/>
            <person name="Fan C."/>
            <person name="Sebastian A."/>
            <person name="Kramer M."/>
            <person name="Spiegel L."/>
            <person name="Nascimento L."/>
            <person name="Zutavern T."/>
            <person name="Miller B."/>
            <person name="Ambroise C."/>
            <person name="Muller S."/>
            <person name="Spooner W."/>
            <person name="Narechania A."/>
            <person name="Ren L."/>
            <person name="Wei S."/>
            <person name="Kumari S."/>
            <person name="Faga B."/>
            <person name="Levy M.J."/>
            <person name="McMahan L."/>
            <person name="Van Buren P."/>
            <person name="Vaughn M.W."/>
            <person name="Ying K."/>
            <person name="Yeh C.-T."/>
            <person name="Emrich S.J."/>
            <person name="Jia Y."/>
            <person name="Kalyanaraman A."/>
            <person name="Hsia A.-P."/>
            <person name="Barbazuk W.B."/>
            <person name="Baucom R.S."/>
            <person name="Brutnell T.P."/>
            <person name="Carpita N.C."/>
            <person name="Chaparro C."/>
            <person name="Chia J.-M."/>
            <person name="Deragon J.-M."/>
            <person name="Estill J.C."/>
            <person name="Fu Y."/>
            <person name="Jeddeloh J.A."/>
            <person name="Han Y."/>
            <person name="Lee H."/>
            <person name="Li P."/>
            <person name="Lisch D.R."/>
            <person name="Liu S."/>
            <person name="Liu Z."/>
            <person name="Nagel D.H."/>
            <person name="McCann M.C."/>
            <person name="SanMiguel P."/>
            <person name="Myers A.M."/>
            <person name="Nettleton D."/>
            <person name="Nguyen J."/>
            <person name="Penning B.W."/>
            <person name="Ponnala L."/>
            <person name="Schneider K.L."/>
            <person name="Schwartz D.C."/>
            <person name="Sharma A."/>
            <person name="Soderlund C."/>
            <person name="Springer N.M."/>
            <person name="Sun Q."/>
            <person name="Wang H."/>
            <person name="Waterman M."/>
            <person name="Westerman R."/>
            <person name="Wolfgruber T.K."/>
            <person name="Yang L."/>
            <person name="Yu Y."/>
            <person name="Zhang L."/>
            <person name="Zhou S."/>
            <person name="Zhu Q."/>
            <person name="Bennetzen J.L."/>
            <person name="Dawe R.K."/>
            <person name="Jiang J."/>
            <person name="Jiang N."/>
            <person name="Presting G.G."/>
            <person name="Wessler S.R."/>
            <person name="Aluru S."/>
            <person name="Martienssen R.A."/>
            <person name="Clifton S.W."/>
            <person name="McCombie W.R."/>
            <person name="Wing R.A."/>
            <person name="Wilson R.K."/>
        </authorList>
    </citation>
    <scope>NUCLEOTIDE SEQUENCE [LARGE SCALE GENOMIC DNA]</scope>
    <source>
        <strain evidence="15">cv. B73</strain>
    </source>
</reference>
<dbReference type="AlphaFoldDB" id="A0A804NLU6"/>
<dbReference type="InterPro" id="IPR015424">
    <property type="entry name" value="PyrdxlP-dep_Trfase"/>
</dbReference>
<reference evidence="14" key="3">
    <citation type="submission" date="2021-05" db="UniProtKB">
        <authorList>
            <consortium name="EnsemblPlants"/>
        </authorList>
    </citation>
    <scope>IDENTIFICATION</scope>
    <source>
        <strain evidence="14">cv. B73</strain>
    </source>
</reference>
<dbReference type="PROSITE" id="PS00599">
    <property type="entry name" value="AA_TRANSFER_CLASS_2"/>
    <property type="match status" value="1"/>
</dbReference>
<dbReference type="InterPro" id="IPR004839">
    <property type="entry name" value="Aminotransferase_I/II_large"/>
</dbReference>
<gene>
    <name evidence="14" type="primary">LOC103652945</name>
</gene>
<keyword evidence="15" id="KW-1185">Reference proteome</keyword>
<dbReference type="Pfam" id="PF00155">
    <property type="entry name" value="Aminotran_1_2"/>
    <property type="match status" value="1"/>
</dbReference>
<dbReference type="Gene3D" id="3.40.640.10">
    <property type="entry name" value="Type I PLP-dependent aspartate aminotransferase-like (Major domain)"/>
    <property type="match status" value="1"/>
</dbReference>
<evidence type="ECO:0000256" key="7">
    <source>
        <dbReference type="ARBA" id="ARBA00022679"/>
    </source>
</evidence>
<evidence type="ECO:0000313" key="15">
    <source>
        <dbReference type="Proteomes" id="UP000007305"/>
    </source>
</evidence>
<comment type="pathway">
    <text evidence="3">Lipid metabolism; sphingolipid metabolism.</text>
</comment>
<evidence type="ECO:0000256" key="3">
    <source>
        <dbReference type="ARBA" id="ARBA00004760"/>
    </source>
</evidence>
<dbReference type="PANTHER" id="PTHR13693">
    <property type="entry name" value="CLASS II AMINOTRANSFERASE/8-AMINO-7-OXONONANOATE SYNTHASE"/>
    <property type="match status" value="1"/>
</dbReference>
<protein>
    <recommendedName>
        <fullName evidence="6">serine C-palmitoyltransferase</fullName>
        <ecNumber evidence="6">2.3.1.50</ecNumber>
    </recommendedName>
</protein>
<evidence type="ECO:0000256" key="4">
    <source>
        <dbReference type="ARBA" id="ARBA00004991"/>
    </source>
</evidence>
<dbReference type="Gene3D" id="3.90.1150.10">
    <property type="entry name" value="Aspartate Aminotransferase, domain 1"/>
    <property type="match status" value="1"/>
</dbReference>
<comment type="subcellular location">
    <subcellularLocation>
        <location evidence="2">Endoplasmic reticulum membrane</location>
        <topology evidence="2">Single-pass membrane protein</topology>
    </subcellularLocation>
</comment>
<keyword evidence="10" id="KW-0746">Sphingolipid metabolism</keyword>
<evidence type="ECO:0000256" key="6">
    <source>
        <dbReference type="ARBA" id="ARBA00013220"/>
    </source>
</evidence>
<dbReference type="EnsemblPlants" id="Zm00001eb170230_T002">
    <property type="protein sequence ID" value="Zm00001eb170230_P002"/>
    <property type="gene ID" value="Zm00001eb170230"/>
</dbReference>
<keyword evidence="8" id="KW-0256">Endoplasmic reticulum</keyword>
<dbReference type="InterPro" id="IPR001917">
    <property type="entry name" value="Aminotrans_II_pyridoxalP_BS"/>
</dbReference>
<sequence length="493" mass="54152">MARRLAYTTALTTLFSYGLLFAFGQLRDLFRHLLGCFRPNKDDDVKQGYAPICVGLEDFFVRRLYLRVQDCFGRPIASAPDSWFDVVERTSDDNNKTLQRTSKTTRCLNLTSYNYLGFAAADEYCVPRVVDSLKKYSASTCSARVDGGTTKLHTELEELVARFVGKPAAVVFGMGYVTNSATIPCLIGKGGLIISDSLNHNSIVNGARGSDATVRVFRHNCPAHLEKVLREQVAGGQPRTHRAWKKIVVVVEGIYSMEGELCKLPEIIAVCKKYKAYTYLDEAHSIGAVGRSGRGVCELLGVDPADVDVMMGTFTKSFGSCGGYIAASEEIVQHLKHTCPGHLYATSMSPPAVQQVISAIRVVLGEDGSSRGAQKLARIRENSNFFRSELKKMGFEVLGDNDSPVMPIMLYNPAKIPAFSRECFRQKLQVAVITVAFPVTPLLLARARFCISASHTREDLTKALDVISRVGDLVGIKYFPAQRPKIAEAGHGN</sequence>
<evidence type="ECO:0000256" key="2">
    <source>
        <dbReference type="ARBA" id="ARBA00004389"/>
    </source>
</evidence>
<dbReference type="GO" id="GO:0030170">
    <property type="term" value="F:pyridoxal phosphate binding"/>
    <property type="evidence" value="ECO:0007669"/>
    <property type="project" value="InterPro"/>
</dbReference>
<evidence type="ECO:0000256" key="10">
    <source>
        <dbReference type="ARBA" id="ARBA00022919"/>
    </source>
</evidence>
<name>A0A804NLU6_MAIZE</name>
<dbReference type="GO" id="GO:0046512">
    <property type="term" value="P:sphingosine biosynthetic process"/>
    <property type="evidence" value="ECO:0000318"/>
    <property type="project" value="GO_Central"/>
</dbReference>
<dbReference type="GO" id="GO:0046513">
    <property type="term" value="P:ceramide biosynthetic process"/>
    <property type="evidence" value="ECO:0000318"/>
    <property type="project" value="GO_Central"/>
</dbReference>
<organism evidence="14 15">
    <name type="scientific">Zea mays</name>
    <name type="common">Maize</name>
    <dbReference type="NCBI Taxonomy" id="4577"/>
    <lineage>
        <taxon>Eukaryota</taxon>
        <taxon>Viridiplantae</taxon>
        <taxon>Streptophyta</taxon>
        <taxon>Embryophyta</taxon>
        <taxon>Tracheophyta</taxon>
        <taxon>Spermatophyta</taxon>
        <taxon>Magnoliopsida</taxon>
        <taxon>Liliopsida</taxon>
        <taxon>Poales</taxon>
        <taxon>Poaceae</taxon>
        <taxon>PACMAD clade</taxon>
        <taxon>Panicoideae</taxon>
        <taxon>Andropogonodae</taxon>
        <taxon>Andropogoneae</taxon>
        <taxon>Tripsacinae</taxon>
        <taxon>Zea</taxon>
    </lineage>
</organism>
<feature type="domain" description="Aminotransferase class I/classII large" evidence="13">
    <location>
        <begin position="106"/>
        <end position="467"/>
    </location>
</feature>
<dbReference type="InterPro" id="IPR015421">
    <property type="entry name" value="PyrdxlP-dep_Trfase_major"/>
</dbReference>
<dbReference type="GO" id="GO:0005789">
    <property type="term" value="C:endoplasmic reticulum membrane"/>
    <property type="evidence" value="ECO:0007669"/>
    <property type="project" value="UniProtKB-SubCell"/>
</dbReference>
<evidence type="ECO:0000313" key="14">
    <source>
        <dbReference type="EnsemblPlants" id="Zm00001eb170230_P002"/>
    </source>
</evidence>
<accession>A0A804NLU6</accession>
<keyword evidence="10" id="KW-0443">Lipid metabolism</keyword>
<dbReference type="Proteomes" id="UP000007305">
    <property type="component" value="Chromosome 4"/>
</dbReference>
<dbReference type="CDD" id="cd06454">
    <property type="entry name" value="KBL_like"/>
    <property type="match status" value="1"/>
</dbReference>
<dbReference type="PANTHER" id="PTHR13693:SF3">
    <property type="entry name" value="LD36009P"/>
    <property type="match status" value="1"/>
</dbReference>
<evidence type="ECO:0000256" key="8">
    <source>
        <dbReference type="ARBA" id="ARBA00022824"/>
    </source>
</evidence>
<comment type="catalytic activity">
    <reaction evidence="11">
        <text>L-serine + hexadecanoyl-CoA + H(+) = 3-oxosphinganine + CO2 + CoA</text>
        <dbReference type="Rhea" id="RHEA:14761"/>
        <dbReference type="ChEBI" id="CHEBI:15378"/>
        <dbReference type="ChEBI" id="CHEBI:16526"/>
        <dbReference type="ChEBI" id="CHEBI:33384"/>
        <dbReference type="ChEBI" id="CHEBI:57287"/>
        <dbReference type="ChEBI" id="CHEBI:57379"/>
        <dbReference type="ChEBI" id="CHEBI:58299"/>
        <dbReference type="EC" id="2.3.1.50"/>
    </reaction>
</comment>
<reference evidence="14" key="2">
    <citation type="submission" date="2019-07" db="EMBL/GenBank/DDBJ databases">
        <authorList>
            <person name="Seetharam A."/>
            <person name="Woodhouse M."/>
            <person name="Cannon E."/>
        </authorList>
    </citation>
    <scope>NUCLEOTIDE SEQUENCE [LARGE SCALE GENOMIC DNA]</scope>
    <source>
        <strain evidence="14">cv. B73</strain>
    </source>
</reference>
<evidence type="ECO:0007829" key="16">
    <source>
        <dbReference type="PeptideAtlas" id="A0A804NLU6"/>
    </source>
</evidence>
<dbReference type="InterPro" id="IPR015422">
    <property type="entry name" value="PyrdxlP-dep_Trfase_small"/>
</dbReference>
<dbReference type="UniPathway" id="UPA00222"/>
<dbReference type="GO" id="GO:0004758">
    <property type="term" value="F:serine C-palmitoyltransferase activity"/>
    <property type="evidence" value="ECO:0000318"/>
    <property type="project" value="GO_Central"/>
</dbReference>
<dbReference type="GO" id="GO:0017059">
    <property type="term" value="C:serine palmitoyltransferase complex"/>
    <property type="evidence" value="ECO:0000318"/>
    <property type="project" value="GO_Central"/>
</dbReference>
<keyword evidence="9 12" id="KW-0663">Pyridoxal phosphate</keyword>
<comment type="cofactor">
    <cofactor evidence="1 12">
        <name>pyridoxal 5'-phosphate</name>
        <dbReference type="ChEBI" id="CHEBI:597326"/>
    </cofactor>
</comment>
<evidence type="ECO:0000259" key="13">
    <source>
        <dbReference type="Pfam" id="PF00155"/>
    </source>
</evidence>